<dbReference type="InterPro" id="IPR036390">
    <property type="entry name" value="WH_DNA-bd_sf"/>
</dbReference>
<dbReference type="SUPFAM" id="SSF50465">
    <property type="entry name" value="EF-Tu/eEF-1alpha/eIF2-gamma C-terminal domain"/>
    <property type="match status" value="1"/>
</dbReference>
<keyword evidence="3" id="KW-0547">Nucleotide-binding</keyword>
<reference evidence="7" key="1">
    <citation type="submission" date="2019-02" db="EMBL/GenBank/DDBJ databases">
        <authorList>
            <person name="Li S.-H."/>
        </authorList>
    </citation>
    <scope>NUCLEOTIDE SEQUENCE</scope>
    <source>
        <strain evidence="7">IMCC14734</strain>
    </source>
</reference>
<dbReference type="PANTHER" id="PTHR43721">
    <property type="entry name" value="ELONGATION FACTOR TU-RELATED"/>
    <property type="match status" value="1"/>
</dbReference>
<dbReference type="PROSITE" id="PS51722">
    <property type="entry name" value="G_TR_2"/>
    <property type="match status" value="1"/>
</dbReference>
<dbReference type="InterPro" id="IPR057335">
    <property type="entry name" value="Beta-barrel_SelB"/>
</dbReference>
<evidence type="ECO:0000256" key="2">
    <source>
        <dbReference type="ARBA" id="ARBA00022490"/>
    </source>
</evidence>
<dbReference type="Gene3D" id="1.10.10.10">
    <property type="entry name" value="Winged helix-like DNA-binding domain superfamily/Winged helix DNA-binding domain"/>
    <property type="match status" value="1"/>
</dbReference>
<dbReference type="NCBIfam" id="TIGR00475">
    <property type="entry name" value="selB"/>
    <property type="match status" value="1"/>
</dbReference>
<evidence type="ECO:0000313" key="8">
    <source>
        <dbReference type="Proteomes" id="UP001143362"/>
    </source>
</evidence>
<dbReference type="SUPFAM" id="SSF50447">
    <property type="entry name" value="Translation proteins"/>
    <property type="match status" value="1"/>
</dbReference>
<dbReference type="InterPro" id="IPR015191">
    <property type="entry name" value="SelB_WHD4"/>
</dbReference>
<comment type="subcellular location">
    <subcellularLocation>
        <location evidence="1">Cytoplasm</location>
    </subcellularLocation>
</comment>
<organism evidence="7 8">
    <name type="scientific">Candidatus Litorirhabdus singularis</name>
    <dbReference type="NCBI Taxonomy" id="2518993"/>
    <lineage>
        <taxon>Bacteria</taxon>
        <taxon>Pseudomonadati</taxon>
        <taxon>Pseudomonadota</taxon>
        <taxon>Gammaproteobacteria</taxon>
        <taxon>Cellvibrionales</taxon>
        <taxon>Halieaceae</taxon>
        <taxon>Candidatus Litorirhabdus</taxon>
    </lineage>
</organism>
<proteinExistence type="predicted"/>
<dbReference type="EMBL" id="SHNN01000005">
    <property type="protein sequence ID" value="MCX2983056.1"/>
    <property type="molecule type" value="Genomic_DNA"/>
</dbReference>
<comment type="caution">
    <text evidence="7">The sequence shown here is derived from an EMBL/GenBank/DDBJ whole genome shotgun (WGS) entry which is preliminary data.</text>
</comment>
<evidence type="ECO:0000259" key="6">
    <source>
        <dbReference type="PROSITE" id="PS51722"/>
    </source>
</evidence>
<feature type="domain" description="Tr-type G" evidence="6">
    <location>
        <begin position="23"/>
        <end position="193"/>
    </location>
</feature>
<dbReference type="PANTHER" id="PTHR43721:SF11">
    <property type="entry name" value="SELENOCYSTEINE-SPECIFIC ELONGATION FACTOR"/>
    <property type="match status" value="1"/>
</dbReference>
<dbReference type="Pfam" id="PF00009">
    <property type="entry name" value="GTP_EFTU"/>
    <property type="match status" value="1"/>
</dbReference>
<dbReference type="InterPro" id="IPR036388">
    <property type="entry name" value="WH-like_DNA-bd_sf"/>
</dbReference>
<name>A0ABT3TMU1_9GAMM</name>
<dbReference type="InterPro" id="IPR050055">
    <property type="entry name" value="EF-Tu_GTPase"/>
</dbReference>
<dbReference type="GO" id="GO:0003746">
    <property type="term" value="F:translation elongation factor activity"/>
    <property type="evidence" value="ECO:0007669"/>
    <property type="project" value="UniProtKB-KW"/>
</dbReference>
<gene>
    <name evidence="7" type="primary">selB</name>
    <name evidence="7" type="ORF">EYC98_19515</name>
</gene>
<dbReference type="PRINTS" id="PR00315">
    <property type="entry name" value="ELONGATNFCT"/>
</dbReference>
<evidence type="ECO:0000256" key="5">
    <source>
        <dbReference type="ARBA" id="ARBA00023134"/>
    </source>
</evidence>
<keyword evidence="8" id="KW-1185">Reference proteome</keyword>
<keyword evidence="2" id="KW-0963">Cytoplasm</keyword>
<evidence type="ECO:0000256" key="4">
    <source>
        <dbReference type="ARBA" id="ARBA00022917"/>
    </source>
</evidence>
<sequence length="662" mass="71844">MAGPALFIGRCGFARCIAATGGAFGLIVATAGHVDHGKTSLIKHLTGVDTDRLEEEKRRGLSINLGYAYRKVAGCSPIGFVDVPGHTRFINTMIAGVNGIDLGLLVVAADDGIMPQTREHLDVLRLLGVDDYVLVITKIDRVEPQRVAEVSKAARALLHSENLSVFPVSNTAGTGISELLEHLEKRAQACVQRSREGLFRLSVDRVFTLKGTGLVVTGTATAGSVAVGETLRLLPADKLLRVRSLHVQDEVAEIAGAGERCALNLVGDVDKNDIERGDWLVAPSAAPPTQRFDARVELLVSAPFALRHLLPVKLHLGAKRIAARIYLLEEGVSRLQPGQSQRVQLILDQPACCSHGDRFLLRDDSESITLGGGTVLDPHAPQRGKSAPERQRWLQALEAESAAQALHSLVLEQNRLVDLGQFAQSWNLGPAEQAALTTEMMQSLSVERTDYVVSRSRWQAAEQRLQAFLETWHQQQPGQGGIPARQLEATLATEIEPALLQALLAAGLAASSLQLRDGLIGLSALQSTQASAADERWQQYQQLLQQRGKDIPLLSEVMTATGWDKKRAETVARNATRAGQLHQLTESRFAEPALLTKLAAMITAISESGEAITVVAFKTRMGTGRKIAIEVLEYFDRVGFTARRDNERVVVDTDLPARLFKG</sequence>
<dbReference type="InterPro" id="IPR000795">
    <property type="entry name" value="T_Tr_GTP-bd_dom"/>
</dbReference>
<dbReference type="InterPro" id="IPR009001">
    <property type="entry name" value="Transl_elong_EF1A/Init_IF2_C"/>
</dbReference>
<dbReference type="Pfam" id="PF09107">
    <property type="entry name" value="WHD_3rd_SelB"/>
    <property type="match status" value="1"/>
</dbReference>
<dbReference type="CDD" id="cd04171">
    <property type="entry name" value="SelB"/>
    <property type="match status" value="1"/>
</dbReference>
<dbReference type="Gene3D" id="3.40.50.300">
    <property type="entry name" value="P-loop containing nucleotide triphosphate hydrolases"/>
    <property type="match status" value="1"/>
</dbReference>
<accession>A0ABT3TMU1</accession>
<dbReference type="SUPFAM" id="SSF46785">
    <property type="entry name" value="Winged helix' DNA-binding domain"/>
    <property type="match status" value="2"/>
</dbReference>
<dbReference type="InterPro" id="IPR027417">
    <property type="entry name" value="P-loop_NTPase"/>
</dbReference>
<dbReference type="Proteomes" id="UP001143362">
    <property type="component" value="Unassembled WGS sequence"/>
</dbReference>
<evidence type="ECO:0000313" key="7">
    <source>
        <dbReference type="EMBL" id="MCX2983056.1"/>
    </source>
</evidence>
<dbReference type="InterPro" id="IPR004535">
    <property type="entry name" value="Transl_elong_SelB"/>
</dbReference>
<keyword evidence="5" id="KW-0342">GTP-binding</keyword>
<dbReference type="CDD" id="cd15491">
    <property type="entry name" value="selB_III"/>
    <property type="match status" value="1"/>
</dbReference>
<dbReference type="Gene3D" id="1.10.10.2770">
    <property type="match status" value="1"/>
</dbReference>
<dbReference type="Gene3D" id="2.40.30.10">
    <property type="entry name" value="Translation factors"/>
    <property type="match status" value="1"/>
</dbReference>
<dbReference type="Pfam" id="PF25461">
    <property type="entry name" value="Beta-barrel_SelB"/>
    <property type="match status" value="1"/>
</dbReference>
<keyword evidence="4" id="KW-0648">Protein biosynthesis</keyword>
<protein>
    <submittedName>
        <fullName evidence="7">Selenocysteine-specific translation elongation factor</fullName>
    </submittedName>
</protein>
<dbReference type="InterPro" id="IPR009000">
    <property type="entry name" value="Transl_B-barrel_sf"/>
</dbReference>
<evidence type="ECO:0000256" key="3">
    <source>
        <dbReference type="ARBA" id="ARBA00022741"/>
    </source>
</evidence>
<evidence type="ECO:0000256" key="1">
    <source>
        <dbReference type="ARBA" id="ARBA00004496"/>
    </source>
</evidence>
<dbReference type="SUPFAM" id="SSF52540">
    <property type="entry name" value="P-loop containing nucleoside triphosphate hydrolases"/>
    <property type="match status" value="1"/>
</dbReference>
<keyword evidence="7" id="KW-0251">Elongation factor</keyword>